<name>A0ABR2E963_9ROSI</name>
<gene>
    <name evidence="1" type="ORF">V6N12_009454</name>
</gene>
<evidence type="ECO:0000313" key="1">
    <source>
        <dbReference type="EMBL" id="KAK8555306.1"/>
    </source>
</evidence>
<sequence length="408" mass="45840">MNHSTKVDREDKSISEPKVESCNKEVTVVISEKEYQWLEKCLVGRIKAMYDVDLVQQALRSDGFRVKVCRWSGNFVILSFKEEEQSSIFWELQETLLKEWFSDVDTIDNFMNKKKLQVWAYIEGILLAAWHGSVIKAIDSRWGNVIRLDSYTEERNRLDTTRILLGVSCLSNIPSIATIVWQGEKVQLRVSTAELDESRCWIDQEEPNSPNPSPSGSHNVTFATPHRITLINGAEIRNVAKPVEGNPDNEGRFGPIFEPRECLPPSGGICLREVPILVESESLGSSGQNASFGPCFDPSTGLFTIKPKILKRPDTQISMGFVPKASKIKKQWMSSSDKSRTHAKGKVKKGVSVTPLTSSISISSNKEERIRVEAKESMEVCAAVGLTFDASQEEIIKRFVEVEKEIVD</sequence>
<evidence type="ECO:0008006" key="3">
    <source>
        <dbReference type="Google" id="ProtNLM"/>
    </source>
</evidence>
<organism evidence="1 2">
    <name type="scientific">Hibiscus sabdariffa</name>
    <name type="common">roselle</name>
    <dbReference type="NCBI Taxonomy" id="183260"/>
    <lineage>
        <taxon>Eukaryota</taxon>
        <taxon>Viridiplantae</taxon>
        <taxon>Streptophyta</taxon>
        <taxon>Embryophyta</taxon>
        <taxon>Tracheophyta</taxon>
        <taxon>Spermatophyta</taxon>
        <taxon>Magnoliopsida</taxon>
        <taxon>eudicotyledons</taxon>
        <taxon>Gunneridae</taxon>
        <taxon>Pentapetalae</taxon>
        <taxon>rosids</taxon>
        <taxon>malvids</taxon>
        <taxon>Malvales</taxon>
        <taxon>Malvaceae</taxon>
        <taxon>Malvoideae</taxon>
        <taxon>Hibiscus</taxon>
    </lineage>
</organism>
<accession>A0ABR2E963</accession>
<reference evidence="1 2" key="1">
    <citation type="journal article" date="2024" name="G3 (Bethesda)">
        <title>Genome assembly of Hibiscus sabdariffa L. provides insights into metabolisms of medicinal natural products.</title>
        <authorList>
            <person name="Kim T."/>
        </authorList>
    </citation>
    <scope>NUCLEOTIDE SEQUENCE [LARGE SCALE GENOMIC DNA]</scope>
    <source>
        <strain evidence="1">TK-2024</strain>
        <tissue evidence="1">Old leaves</tissue>
    </source>
</reference>
<proteinExistence type="predicted"/>
<protein>
    <recommendedName>
        <fullName evidence="3">DUF4283 domain-containing protein</fullName>
    </recommendedName>
</protein>
<comment type="caution">
    <text evidence="1">The sequence shown here is derived from an EMBL/GenBank/DDBJ whole genome shotgun (WGS) entry which is preliminary data.</text>
</comment>
<keyword evidence="2" id="KW-1185">Reference proteome</keyword>
<dbReference type="PANTHER" id="PTHR34427">
    <property type="entry name" value="DUF4283 DOMAIN PROTEIN"/>
    <property type="match status" value="1"/>
</dbReference>
<dbReference type="PANTHER" id="PTHR34427:SF5">
    <property type="entry name" value="DUF4283 DOMAIN-CONTAINING PROTEIN"/>
    <property type="match status" value="1"/>
</dbReference>
<evidence type="ECO:0000313" key="2">
    <source>
        <dbReference type="Proteomes" id="UP001472677"/>
    </source>
</evidence>
<dbReference type="EMBL" id="JBBPBM010000018">
    <property type="protein sequence ID" value="KAK8555306.1"/>
    <property type="molecule type" value="Genomic_DNA"/>
</dbReference>
<dbReference type="Proteomes" id="UP001472677">
    <property type="component" value="Unassembled WGS sequence"/>
</dbReference>